<evidence type="ECO:0000313" key="4">
    <source>
        <dbReference type="Proteomes" id="UP000800041"/>
    </source>
</evidence>
<organism evidence="3 4">
    <name type="scientific">Aulographum hederae CBS 113979</name>
    <dbReference type="NCBI Taxonomy" id="1176131"/>
    <lineage>
        <taxon>Eukaryota</taxon>
        <taxon>Fungi</taxon>
        <taxon>Dikarya</taxon>
        <taxon>Ascomycota</taxon>
        <taxon>Pezizomycotina</taxon>
        <taxon>Dothideomycetes</taxon>
        <taxon>Pleosporomycetidae</taxon>
        <taxon>Aulographales</taxon>
        <taxon>Aulographaceae</taxon>
    </lineage>
</organism>
<evidence type="ECO:0000256" key="1">
    <source>
        <dbReference type="SAM" id="MobiDB-lite"/>
    </source>
</evidence>
<feature type="non-terminal residue" evidence="3">
    <location>
        <position position="1"/>
    </location>
</feature>
<proteinExistence type="predicted"/>
<protein>
    <recommendedName>
        <fullName evidence="2">Ribosomal RNA methyltransferase FtsJ domain-containing protein</fullName>
    </recommendedName>
</protein>
<feature type="domain" description="Ribosomal RNA methyltransferase FtsJ" evidence="2">
    <location>
        <begin position="100"/>
        <end position="299"/>
    </location>
</feature>
<dbReference type="AlphaFoldDB" id="A0A6G1HGQ9"/>
<feature type="non-terminal residue" evidence="3">
    <location>
        <position position="378"/>
    </location>
</feature>
<evidence type="ECO:0000313" key="3">
    <source>
        <dbReference type="EMBL" id="KAF1992363.1"/>
    </source>
</evidence>
<dbReference type="InterPro" id="IPR002877">
    <property type="entry name" value="RNA_MeTrfase_FtsJ_dom"/>
</dbReference>
<accession>A0A6G1HGQ9</accession>
<dbReference type="SUPFAM" id="SSF53335">
    <property type="entry name" value="S-adenosyl-L-methionine-dependent methyltransferases"/>
    <property type="match status" value="1"/>
</dbReference>
<keyword evidence="4" id="KW-1185">Reference proteome</keyword>
<sequence length="378" mass="42069">VIQRYLREKSQTFAELDDLRELGWANKAGDEYYRKQRERADAADRSAKDRKAMHAMMVNIGDQLQDATGIFTPPTPLSPPSSISSSHGSPLSNNGRAQFRMLDICIAPGGYSEACLKYQPTAQIRGITLSTANGGHVMEIPYSSNTFGSLTNAAGEDSRVKVRFEDVTMYLNEYCPEPKPQNRQHVVESVGPANKFLTVRPFPGVHFDVVFCDGKVLRTHASRLSSSESLESVRLTVSQLILALQRIRPGGSLVILLHQLDLWRNIKLLYTLGQFSTVSLFKPKPSHAQRSSFYMVAKGVDPCCAAAEEAVNEWKTIWFNATLAGAEKADDNETAGALWEEEEEDIKWVLDKIGDLLVEMGEPIWTVQRDALKVASYI</sequence>
<gene>
    <name evidence="3" type="ORF">K402DRAFT_299152</name>
</gene>
<reference evidence="3" key="1">
    <citation type="journal article" date="2020" name="Stud. Mycol.">
        <title>101 Dothideomycetes genomes: a test case for predicting lifestyles and emergence of pathogens.</title>
        <authorList>
            <person name="Haridas S."/>
            <person name="Albert R."/>
            <person name="Binder M."/>
            <person name="Bloem J."/>
            <person name="Labutti K."/>
            <person name="Salamov A."/>
            <person name="Andreopoulos B."/>
            <person name="Baker S."/>
            <person name="Barry K."/>
            <person name="Bills G."/>
            <person name="Bluhm B."/>
            <person name="Cannon C."/>
            <person name="Castanera R."/>
            <person name="Culley D."/>
            <person name="Daum C."/>
            <person name="Ezra D."/>
            <person name="Gonzalez J."/>
            <person name="Henrissat B."/>
            <person name="Kuo A."/>
            <person name="Liang C."/>
            <person name="Lipzen A."/>
            <person name="Lutzoni F."/>
            <person name="Magnuson J."/>
            <person name="Mondo S."/>
            <person name="Nolan M."/>
            <person name="Ohm R."/>
            <person name="Pangilinan J."/>
            <person name="Park H.-J."/>
            <person name="Ramirez L."/>
            <person name="Alfaro M."/>
            <person name="Sun H."/>
            <person name="Tritt A."/>
            <person name="Yoshinaga Y."/>
            <person name="Zwiers L.-H."/>
            <person name="Turgeon B."/>
            <person name="Goodwin S."/>
            <person name="Spatafora J."/>
            <person name="Crous P."/>
            <person name="Grigoriev I."/>
        </authorList>
    </citation>
    <scope>NUCLEOTIDE SEQUENCE</scope>
    <source>
        <strain evidence="3">CBS 113979</strain>
    </source>
</reference>
<dbReference type="Gene3D" id="3.40.50.150">
    <property type="entry name" value="Vaccinia Virus protein VP39"/>
    <property type="match status" value="1"/>
</dbReference>
<dbReference type="EMBL" id="ML977137">
    <property type="protein sequence ID" value="KAF1992363.1"/>
    <property type="molecule type" value="Genomic_DNA"/>
</dbReference>
<dbReference type="Proteomes" id="UP000800041">
    <property type="component" value="Unassembled WGS sequence"/>
</dbReference>
<dbReference type="OrthoDB" id="417125at2759"/>
<dbReference type="Pfam" id="PF01728">
    <property type="entry name" value="FtsJ"/>
    <property type="match status" value="1"/>
</dbReference>
<feature type="region of interest" description="Disordered" evidence="1">
    <location>
        <begin position="69"/>
        <end position="92"/>
    </location>
</feature>
<dbReference type="InterPro" id="IPR029063">
    <property type="entry name" value="SAM-dependent_MTases_sf"/>
</dbReference>
<dbReference type="GO" id="GO:0008168">
    <property type="term" value="F:methyltransferase activity"/>
    <property type="evidence" value="ECO:0007669"/>
    <property type="project" value="InterPro"/>
</dbReference>
<evidence type="ECO:0000259" key="2">
    <source>
        <dbReference type="Pfam" id="PF01728"/>
    </source>
</evidence>
<feature type="compositionally biased region" description="Low complexity" evidence="1">
    <location>
        <begin position="80"/>
        <end position="92"/>
    </location>
</feature>
<name>A0A6G1HGQ9_9PEZI</name>
<dbReference type="GO" id="GO:0032259">
    <property type="term" value="P:methylation"/>
    <property type="evidence" value="ECO:0007669"/>
    <property type="project" value="InterPro"/>
</dbReference>